<proteinExistence type="predicted"/>
<dbReference type="Gramene" id="KZM99709">
    <property type="protein sequence ID" value="KZM99709"/>
    <property type="gene ID" value="DCAR_012929"/>
</dbReference>
<dbReference type="AlphaFoldDB" id="A0A165Z7J4"/>
<dbReference type="Proteomes" id="UP000077755">
    <property type="component" value="Chromosome 4"/>
</dbReference>
<reference evidence="1" key="1">
    <citation type="journal article" date="2016" name="Nat. Genet.">
        <title>A high-quality carrot genome assembly provides new insights into carotenoid accumulation and asterid genome evolution.</title>
        <authorList>
            <person name="Iorizzo M."/>
            <person name="Ellison S."/>
            <person name="Senalik D."/>
            <person name="Zeng P."/>
            <person name="Satapoomin P."/>
            <person name="Huang J."/>
            <person name="Bowman M."/>
            <person name="Iovene M."/>
            <person name="Sanseverino W."/>
            <person name="Cavagnaro P."/>
            <person name="Yildiz M."/>
            <person name="Macko-Podgorni A."/>
            <person name="Moranska E."/>
            <person name="Grzebelus E."/>
            <person name="Grzebelus D."/>
            <person name="Ashrafi H."/>
            <person name="Zheng Z."/>
            <person name="Cheng S."/>
            <person name="Spooner D."/>
            <person name="Van Deynze A."/>
            <person name="Simon P."/>
        </authorList>
    </citation>
    <scope>NUCLEOTIDE SEQUENCE</scope>
    <source>
        <tissue evidence="1">Leaf</tissue>
    </source>
</reference>
<evidence type="ECO:0000313" key="2">
    <source>
        <dbReference type="Proteomes" id="UP000077755"/>
    </source>
</evidence>
<organism evidence="1 2">
    <name type="scientific">Daucus carota subsp. sativus</name>
    <name type="common">Carrot</name>
    <dbReference type="NCBI Taxonomy" id="79200"/>
    <lineage>
        <taxon>Eukaryota</taxon>
        <taxon>Viridiplantae</taxon>
        <taxon>Streptophyta</taxon>
        <taxon>Embryophyta</taxon>
        <taxon>Tracheophyta</taxon>
        <taxon>Spermatophyta</taxon>
        <taxon>Magnoliopsida</taxon>
        <taxon>eudicotyledons</taxon>
        <taxon>Gunneridae</taxon>
        <taxon>Pentapetalae</taxon>
        <taxon>asterids</taxon>
        <taxon>campanulids</taxon>
        <taxon>Apiales</taxon>
        <taxon>Apiaceae</taxon>
        <taxon>Apioideae</taxon>
        <taxon>Scandiceae</taxon>
        <taxon>Daucinae</taxon>
        <taxon>Daucus</taxon>
        <taxon>Daucus sect. Daucus</taxon>
    </lineage>
</organism>
<reference evidence="1" key="2">
    <citation type="submission" date="2022-03" db="EMBL/GenBank/DDBJ databases">
        <title>Draft title - Genomic analysis of global carrot germplasm unveils the trajectory of domestication and the origin of high carotenoid orange carrot.</title>
        <authorList>
            <person name="Iorizzo M."/>
            <person name="Ellison S."/>
            <person name="Senalik D."/>
            <person name="Macko-Podgorni A."/>
            <person name="Grzebelus D."/>
            <person name="Bostan H."/>
            <person name="Rolling W."/>
            <person name="Curaba J."/>
            <person name="Simon P."/>
        </authorList>
    </citation>
    <scope>NUCLEOTIDE SEQUENCE</scope>
    <source>
        <tissue evidence="1">Leaf</tissue>
    </source>
</reference>
<keyword evidence="2" id="KW-1185">Reference proteome</keyword>
<dbReference type="EMBL" id="CP093346">
    <property type="protein sequence ID" value="WOG98829.1"/>
    <property type="molecule type" value="Genomic_DNA"/>
</dbReference>
<protein>
    <submittedName>
        <fullName evidence="1">Uncharacterized protein</fullName>
    </submittedName>
</protein>
<evidence type="ECO:0000313" key="1">
    <source>
        <dbReference type="EMBL" id="WOG98829.1"/>
    </source>
</evidence>
<gene>
    <name evidence="1" type="ORF">DCAR_0418174</name>
</gene>
<name>A0A165Z7J4_DAUCS</name>
<sequence length="99" mass="11503">MRLQIKYHTQSSLPALGFHLRFCQMEGNIRGWHCTVEISTIYNCKFATTSSTDIWDQNYLGGEDTFTIQKNVHLQFPRGNSDACKLLIWRINHCIHSNT</sequence>
<accession>A0A165Z7J4</accession>